<organism evidence="1 2">
    <name type="scientific">Prevotella intermedia</name>
    <dbReference type="NCBI Taxonomy" id="28131"/>
    <lineage>
        <taxon>Bacteria</taxon>
        <taxon>Pseudomonadati</taxon>
        <taxon>Bacteroidota</taxon>
        <taxon>Bacteroidia</taxon>
        <taxon>Bacteroidales</taxon>
        <taxon>Prevotellaceae</taxon>
        <taxon>Prevotella</taxon>
    </lineage>
</organism>
<protein>
    <recommendedName>
        <fullName evidence="3">HNH nuclease domain-containing protein</fullName>
    </recommendedName>
</protein>
<sequence length="371" mass="44248">MWYLEKPSEKDLNAYKALFYDKIQKKIEKKIEKDSCFKILLEEENIERLLISEPKELYELNNKLMTEFIKDYSVDELKEYQKTKENKKKDEKDTYLINKYDKLKEIQTIFNYNTLVSINQKKSYKIAEIKGRNTCTYCNRQYTITIEEDGKFITRPQFDHWLPKSVFPLLSLSFYNLIPSCSICNSSAKGEQIFSFEELIHPYKRSSPETDFRFSYLPNGKGGWKIDLYNLKGIEKETFKAFKLKNIYNYHYKLEAKDLLDLAIKNNGTYIEWLLNDMKEKKIAPSYEEAYRLLFGTEYDIKKVLDRPFSKLKRDLLITISKLNPNIAILESLKKGERKISFSFAFYVETLYQYLKRTLHIASYRLSLKPI</sequence>
<dbReference type="OMA" id="CCPYCNR"/>
<gene>
    <name evidence="1" type="ORF">PI172_2273</name>
</gene>
<dbReference type="Proteomes" id="UP000067008">
    <property type="component" value="Chromosome 1"/>
</dbReference>
<reference evidence="1 2" key="1">
    <citation type="submission" date="2015-07" db="EMBL/GenBank/DDBJ databases">
        <title>Complete genome sequence of Prevotella intermedia strain 17-2.</title>
        <authorList>
            <person name="Nambu T."/>
        </authorList>
    </citation>
    <scope>NUCLEOTIDE SEQUENCE [LARGE SCALE GENOMIC DNA]</scope>
    <source>
        <strain evidence="1 2">17-2</strain>
    </source>
</reference>
<evidence type="ECO:0000313" key="2">
    <source>
        <dbReference type="Proteomes" id="UP000067008"/>
    </source>
</evidence>
<evidence type="ECO:0000313" key="1">
    <source>
        <dbReference type="EMBL" id="BAR97001.1"/>
    </source>
</evidence>
<name>A0AAD1BLS1_PREIN</name>
<dbReference type="Gene3D" id="1.10.30.50">
    <property type="match status" value="1"/>
</dbReference>
<proteinExistence type="predicted"/>
<evidence type="ECO:0008006" key="3">
    <source>
        <dbReference type="Google" id="ProtNLM"/>
    </source>
</evidence>
<dbReference type="RefSeq" id="WP_014708445.1">
    <property type="nucleotide sequence ID" value="NZ_AP014926.1"/>
</dbReference>
<dbReference type="AlphaFoldDB" id="A0AAD1BLS1"/>
<accession>A0AAD1BLS1</accession>
<dbReference type="EMBL" id="AP014926">
    <property type="protein sequence ID" value="BAR97001.1"/>
    <property type="molecule type" value="Genomic_DNA"/>
</dbReference>